<dbReference type="PANTHER" id="PTHR42783">
    <property type="entry name" value="GLUTAMATE SYNTHASE [NADPH] SMALL CHAIN"/>
    <property type="match status" value="1"/>
</dbReference>
<reference evidence="7 8" key="1">
    <citation type="journal article" date="2016" name="Nat. Commun.">
        <title>Thousands of microbial genomes shed light on interconnected biogeochemical processes in an aquifer system.</title>
        <authorList>
            <person name="Anantharaman K."/>
            <person name="Brown C.T."/>
            <person name="Hug L.A."/>
            <person name="Sharon I."/>
            <person name="Castelle C.J."/>
            <person name="Probst A.J."/>
            <person name="Thomas B.C."/>
            <person name="Singh A."/>
            <person name="Wilkins M.J."/>
            <person name="Karaoz U."/>
            <person name="Brodie E.L."/>
            <person name="Williams K.H."/>
            <person name="Hubbard S.S."/>
            <person name="Banfield J.F."/>
        </authorList>
    </citation>
    <scope>NUCLEOTIDE SEQUENCE [LARGE SCALE GENOMIC DNA]</scope>
</reference>
<gene>
    <name evidence="7" type="ORF">A2519_22180</name>
</gene>
<dbReference type="InterPro" id="IPR028261">
    <property type="entry name" value="DPD_II"/>
</dbReference>
<dbReference type="InterPro" id="IPR023753">
    <property type="entry name" value="FAD/NAD-binding_dom"/>
</dbReference>
<keyword evidence="3" id="KW-0274">FAD</keyword>
<feature type="domain" description="FAD/NAD(P)-binding" evidence="5">
    <location>
        <begin position="558"/>
        <end position="859"/>
    </location>
</feature>
<evidence type="ECO:0000256" key="3">
    <source>
        <dbReference type="ARBA" id="ARBA00022827"/>
    </source>
</evidence>
<dbReference type="GO" id="GO:0010181">
    <property type="term" value="F:FMN binding"/>
    <property type="evidence" value="ECO:0007669"/>
    <property type="project" value="InterPro"/>
</dbReference>
<dbReference type="PANTHER" id="PTHR42783:SF3">
    <property type="entry name" value="GLUTAMATE SYNTHASE [NADPH] SMALL CHAIN-RELATED"/>
    <property type="match status" value="1"/>
</dbReference>
<comment type="similarity">
    <text evidence="2">In the N-terminal section; belongs to the NADH:flavin oxidoreductase/NADH oxidase family.</text>
</comment>
<comment type="cofactor">
    <cofactor evidence="1">
        <name>FAD</name>
        <dbReference type="ChEBI" id="CHEBI:57692"/>
    </cofactor>
</comment>
<evidence type="ECO:0000313" key="8">
    <source>
        <dbReference type="Proteomes" id="UP000179243"/>
    </source>
</evidence>
<dbReference type="GO" id="GO:0051536">
    <property type="term" value="F:iron-sulfur cluster binding"/>
    <property type="evidence" value="ECO:0007669"/>
    <property type="project" value="InterPro"/>
</dbReference>
<evidence type="ECO:0000259" key="4">
    <source>
        <dbReference type="Pfam" id="PF00724"/>
    </source>
</evidence>
<proteinExistence type="inferred from homology"/>
<comment type="caution">
    <text evidence="7">The sequence shown here is derived from an EMBL/GenBank/DDBJ whole genome shotgun (WGS) entry which is preliminary data.</text>
</comment>
<protein>
    <submittedName>
        <fullName evidence="7">Uncharacterized protein</fullName>
    </submittedName>
</protein>
<evidence type="ECO:0000259" key="6">
    <source>
        <dbReference type="Pfam" id="PF14691"/>
    </source>
</evidence>
<dbReference type="EMBL" id="MFYX01000155">
    <property type="protein sequence ID" value="OGK00039.1"/>
    <property type="molecule type" value="Genomic_DNA"/>
</dbReference>
<dbReference type="Pfam" id="PF00724">
    <property type="entry name" value="Oxidored_FMN"/>
    <property type="match status" value="1"/>
</dbReference>
<sequence length="875" mass="95230">MAAHERFRLTTLQSLKEKMKELNLSFPISEDISVMFDRVAIGNCTAPNRFIVHPMEGFDAAIDGTPGPLAFRRYRRYAEGGSGLIWFEATAVRPEARTNPGQFMLTRDNVATFKHLVAQVRELAAKNFGPNHRPVCILQITHSGRYSKMLKPLVAHHSPILDPPLNLAPDYPLLTDEDIEGYKQDFLLTAQLAKEAGFDGVDVKSCHRYLISELLASFTRENSRFGGSFENRTRFLRETAALISENVKGLFATCRLNLFDAIEYPYGWGVSTEDKNISDLTEPLKLIGMLAQAGFPTLNTTIGNPYFNPQFNRPFDFPIAGAKEPENHPLEGVARFLKITAEVQKAYPKLPVIGSGYSWLRHLLPYVAAGVVREGWATLIGQGRGAFAYPDSVKDLMKNGTMEPRKACVACSGCTQLMRDVSQTGCVIRDSEVYGKKYREARKRALDYLKKEAERCRDCAYPNCQTGCPAGVDVPGFIKAFANNDIKTAYEILKKNNVLPELCAYVCPSNVQCEHACMETIMAGRAVPIRDIQLLVSKQARAMGLVSAVLPEKDNGKKMAIIGAGPAGIACAVKLLEAGYQVDLYDKDTQPGGTPLNAIPAYRLTVEDTLSEAFAVLKPAIDTCRLAIVPGFVLSAAKTIDALKEKGYKAIFLSIGLSASQTLPGAQKVTGGVVDAIEFLKDAKQGVTTKVPDRVAIIGGGNTAMDAALTAKRLGAHDVYLVYRRSFAEMPAWPTERDEVLAAGVHFLTLTAPVDYVTEKGALTALKVARTVLGEPDASNRRRPVVVPNSESLLPVDLVIEAIGQVVSADVHAALPGVEFDKSGLIKVNERLMTTRPGVFAGGDIVNGGTTAVQAVAEGMKAALEMEKYCLAFTV</sequence>
<organism evidence="7 8">
    <name type="scientific">Candidatus Raymondbacteria bacterium RIFOXYD12_FULL_49_13</name>
    <dbReference type="NCBI Taxonomy" id="1817890"/>
    <lineage>
        <taxon>Bacteria</taxon>
        <taxon>Raymondiibacteriota</taxon>
    </lineage>
</organism>
<dbReference type="SUPFAM" id="SSF46548">
    <property type="entry name" value="alpha-helical ferredoxin"/>
    <property type="match status" value="1"/>
</dbReference>
<evidence type="ECO:0000259" key="5">
    <source>
        <dbReference type="Pfam" id="PF07992"/>
    </source>
</evidence>
<evidence type="ECO:0000313" key="7">
    <source>
        <dbReference type="EMBL" id="OGK00039.1"/>
    </source>
</evidence>
<dbReference type="InterPro" id="IPR013785">
    <property type="entry name" value="Aldolase_TIM"/>
</dbReference>
<dbReference type="Pfam" id="PF14691">
    <property type="entry name" value="Fer4_20"/>
    <property type="match status" value="1"/>
</dbReference>
<dbReference type="InterPro" id="IPR001155">
    <property type="entry name" value="OxRdtase_FMN_N"/>
</dbReference>
<evidence type="ECO:0000256" key="2">
    <source>
        <dbReference type="ARBA" id="ARBA00011048"/>
    </source>
</evidence>
<dbReference type="GO" id="GO:0016491">
    <property type="term" value="F:oxidoreductase activity"/>
    <property type="evidence" value="ECO:0007669"/>
    <property type="project" value="InterPro"/>
</dbReference>
<keyword evidence="3" id="KW-0285">Flavoprotein</keyword>
<dbReference type="Gene3D" id="3.50.50.60">
    <property type="entry name" value="FAD/NAD(P)-binding domain"/>
    <property type="match status" value="3"/>
</dbReference>
<dbReference type="Proteomes" id="UP000179243">
    <property type="component" value="Unassembled WGS sequence"/>
</dbReference>
<dbReference type="Gene3D" id="3.20.20.70">
    <property type="entry name" value="Aldolase class I"/>
    <property type="match status" value="1"/>
</dbReference>
<dbReference type="Gene3D" id="1.10.1060.10">
    <property type="entry name" value="Alpha-helical ferredoxin"/>
    <property type="match status" value="1"/>
</dbReference>
<evidence type="ECO:0000256" key="1">
    <source>
        <dbReference type="ARBA" id="ARBA00001974"/>
    </source>
</evidence>
<dbReference type="PRINTS" id="PR00469">
    <property type="entry name" value="PNDRDTASEII"/>
</dbReference>
<name>A0A1F7F065_UNCRA</name>
<dbReference type="InterPro" id="IPR009051">
    <property type="entry name" value="Helical_ferredxn"/>
</dbReference>
<dbReference type="SUPFAM" id="SSF51395">
    <property type="entry name" value="FMN-linked oxidoreductases"/>
    <property type="match status" value="1"/>
</dbReference>
<feature type="domain" description="NADH:flavin oxidoreductase/NADH oxidase N-terminal" evidence="4">
    <location>
        <begin position="35"/>
        <end position="260"/>
    </location>
</feature>
<dbReference type="AlphaFoldDB" id="A0A1F7F065"/>
<dbReference type="Pfam" id="PF07992">
    <property type="entry name" value="Pyr_redox_2"/>
    <property type="match status" value="1"/>
</dbReference>
<dbReference type="PRINTS" id="PR00368">
    <property type="entry name" value="FADPNR"/>
</dbReference>
<dbReference type="InterPro" id="IPR036188">
    <property type="entry name" value="FAD/NAD-bd_sf"/>
</dbReference>
<feature type="domain" description="Dihydroprymidine dehydrogenase" evidence="6">
    <location>
        <begin position="449"/>
        <end position="543"/>
    </location>
</feature>
<accession>A0A1F7F065</accession>
<dbReference type="SUPFAM" id="SSF51971">
    <property type="entry name" value="Nucleotide-binding domain"/>
    <property type="match status" value="2"/>
</dbReference>